<evidence type="ECO:0000313" key="3">
    <source>
        <dbReference type="EMBL" id="CDO54741.1"/>
    </source>
</evidence>
<evidence type="ECO:0000259" key="2">
    <source>
        <dbReference type="Pfam" id="PF00849"/>
    </source>
</evidence>
<accession>A0A0J9XBT4</accession>
<proteinExistence type="predicted"/>
<dbReference type="InterPro" id="IPR050188">
    <property type="entry name" value="RluA_PseudoU_synthase"/>
</dbReference>
<feature type="domain" description="Pseudouridine synthase RsuA/RluA-like" evidence="2">
    <location>
        <begin position="137"/>
        <end position="354"/>
    </location>
</feature>
<dbReference type="OrthoDB" id="424794at2759"/>
<dbReference type="Gene3D" id="3.30.2350.10">
    <property type="entry name" value="Pseudouridine synthase"/>
    <property type="match status" value="1"/>
</dbReference>
<name>A0A0J9XBT4_GEOCN</name>
<gene>
    <name evidence="3" type="ORF">BN980_GECA08s03959g</name>
</gene>
<dbReference type="AlphaFoldDB" id="A0A0J9XBT4"/>
<dbReference type="InterPro" id="IPR006145">
    <property type="entry name" value="PsdUridine_synth_RsuA/RluA"/>
</dbReference>
<dbReference type="Proteomes" id="UP000242525">
    <property type="component" value="Unassembled WGS sequence"/>
</dbReference>
<feature type="compositionally biased region" description="Polar residues" evidence="1">
    <location>
        <begin position="290"/>
        <end position="304"/>
    </location>
</feature>
<dbReference type="PANTHER" id="PTHR21600">
    <property type="entry name" value="MITOCHONDRIAL RNA PSEUDOURIDINE SYNTHASE"/>
    <property type="match status" value="1"/>
</dbReference>
<dbReference type="PANTHER" id="PTHR21600:SF40">
    <property type="entry name" value="PSEUDOURIDYLATE SYNTHASE RPUSD2"/>
    <property type="match status" value="1"/>
</dbReference>
<dbReference type="SUPFAM" id="SSF55120">
    <property type="entry name" value="Pseudouridine synthase"/>
    <property type="match status" value="1"/>
</dbReference>
<evidence type="ECO:0000256" key="1">
    <source>
        <dbReference type="SAM" id="MobiDB-lite"/>
    </source>
</evidence>
<reference evidence="3" key="1">
    <citation type="submission" date="2014-03" db="EMBL/GenBank/DDBJ databases">
        <authorList>
            <person name="Casaregola S."/>
        </authorList>
    </citation>
    <scope>NUCLEOTIDE SEQUENCE [LARGE SCALE GENOMIC DNA]</scope>
    <source>
        <strain evidence="3">CLIB 918</strain>
    </source>
</reference>
<dbReference type="GO" id="GO:0000455">
    <property type="term" value="P:enzyme-directed rRNA pseudouridine synthesis"/>
    <property type="evidence" value="ECO:0007669"/>
    <property type="project" value="TreeGrafter"/>
</dbReference>
<dbReference type="EMBL" id="CCBN010000008">
    <property type="protein sequence ID" value="CDO54741.1"/>
    <property type="molecule type" value="Genomic_DNA"/>
</dbReference>
<dbReference type="GO" id="GO:0003723">
    <property type="term" value="F:RNA binding"/>
    <property type="evidence" value="ECO:0007669"/>
    <property type="project" value="InterPro"/>
</dbReference>
<keyword evidence="4" id="KW-1185">Reference proteome</keyword>
<organism evidence="3 4">
    <name type="scientific">Geotrichum candidum</name>
    <name type="common">Oospora lactis</name>
    <name type="synonym">Dipodascus geotrichum</name>
    <dbReference type="NCBI Taxonomy" id="1173061"/>
    <lineage>
        <taxon>Eukaryota</taxon>
        <taxon>Fungi</taxon>
        <taxon>Dikarya</taxon>
        <taxon>Ascomycota</taxon>
        <taxon>Saccharomycotina</taxon>
        <taxon>Dipodascomycetes</taxon>
        <taxon>Dipodascales</taxon>
        <taxon>Dipodascaceae</taxon>
        <taxon>Geotrichum</taxon>
    </lineage>
</organism>
<feature type="region of interest" description="Disordered" evidence="1">
    <location>
        <begin position="290"/>
        <end position="320"/>
    </location>
</feature>
<dbReference type="InterPro" id="IPR020103">
    <property type="entry name" value="PsdUridine_synth_cat_dom_sf"/>
</dbReference>
<dbReference type="GO" id="GO:0009982">
    <property type="term" value="F:pseudouridine synthase activity"/>
    <property type="evidence" value="ECO:0007669"/>
    <property type="project" value="InterPro"/>
</dbReference>
<comment type="caution">
    <text evidence="3">The sequence shown here is derived from an EMBL/GenBank/DDBJ whole genome shotgun (WGS) entry which is preliminary data.</text>
</comment>
<sequence length="510" mass="55524">MPSSIYYIENGLRKVRPYTLTRRITSKRRWVGRTVCEVFDSEIMPGETSSSSGGGKIELELLRRKNLKRGRPTDELLKGAAAFAATVEDGDTLVYTAHVHEPPVLFDPASEPTATAAADFGLEQKQSLEILHDDADCLVLNKPAGIPVHPTGKYNRNSLVSILAYDHGYTFVKTDDEKPGAASSNNTSLGMLTPTHRLDRVTSGVLILAKTRAYARRIQAELEHREGVAKEYLALVAISPQAPTAATTTDTPRSRLVPGQTLTCSVPLFETQFTAGFGRFATRLGADVISSTSGSSGDPAATSTSRKKKSQLTSAGGPKPAETRVRVLRVLGPHALVSCTPITGRTHQIRKHLALLGIPIANDPVYGDAIIGPLFIRLSDQVNALHAEAVANSATNTTNANSNHAPLVKLDYVEKVRDLFTEIEHAMRRKAKLANSNNNNNNDDDDDNDNNNIKTDNDNDEMCHECGADLSRYRDPAPADLFIYLHALKYSGPSFNYQTSAPAWAHPYID</sequence>
<feature type="region of interest" description="Disordered" evidence="1">
    <location>
        <begin position="432"/>
        <end position="461"/>
    </location>
</feature>
<protein>
    <submittedName>
        <fullName evidence="3">Similar to Saccharomyces cerevisiae YOL066C RIB2 Bifunctional enzyme with DRAP deaminase and tRNA:pseudouridine synthase activity</fullName>
    </submittedName>
</protein>
<dbReference type="Pfam" id="PF00849">
    <property type="entry name" value="PseudoU_synth_2"/>
    <property type="match status" value="1"/>
</dbReference>
<dbReference type="STRING" id="1173061.A0A0J9XBT4"/>
<evidence type="ECO:0000313" key="4">
    <source>
        <dbReference type="Proteomes" id="UP000242525"/>
    </source>
</evidence>